<dbReference type="EMBL" id="AUZX01008391">
    <property type="protein sequence ID" value="EQD56091.1"/>
    <property type="molecule type" value="Genomic_DNA"/>
</dbReference>
<dbReference type="Pfam" id="PF01979">
    <property type="entry name" value="Amidohydro_1"/>
    <property type="match status" value="1"/>
</dbReference>
<gene>
    <name evidence="2" type="ORF">B1A_11691</name>
</gene>
<accession>T1A644</accession>
<organism evidence="2">
    <name type="scientific">mine drainage metagenome</name>
    <dbReference type="NCBI Taxonomy" id="410659"/>
    <lineage>
        <taxon>unclassified sequences</taxon>
        <taxon>metagenomes</taxon>
        <taxon>ecological metagenomes</taxon>
    </lineage>
</organism>
<feature type="non-terminal residue" evidence="2">
    <location>
        <position position="167"/>
    </location>
</feature>
<feature type="domain" description="Amidohydrolase-related" evidence="1">
    <location>
        <begin position="5"/>
        <end position="102"/>
    </location>
</feature>
<protein>
    <submittedName>
        <fullName evidence="2">Adenine deaminase</fullName>
    </submittedName>
</protein>
<dbReference type="AlphaFoldDB" id="T1A644"/>
<dbReference type="Gene3D" id="3.20.20.140">
    <property type="entry name" value="Metal-dependent hydrolases"/>
    <property type="match status" value="1"/>
</dbReference>
<sequence length="167" mass="17614">MLRHSSLRPDLPDLLPALKTPGLDTSRLMLTTDGSSPAHILREGHIDAMVRQLVASGVGPMAALQMATRNPALYLGKDADFGGIGPGRAADILVLDGPAEFPPRAVYAGGELVAAEGVLAREMESPDWAKLGARIPYTDVSGLDPQDLLMPYVPGPVTAISFYNSVL</sequence>
<dbReference type="GO" id="GO:0016810">
    <property type="term" value="F:hydrolase activity, acting on carbon-nitrogen (but not peptide) bonds"/>
    <property type="evidence" value="ECO:0007669"/>
    <property type="project" value="InterPro"/>
</dbReference>
<dbReference type="InterPro" id="IPR011059">
    <property type="entry name" value="Metal-dep_hydrolase_composite"/>
</dbReference>
<dbReference type="SUPFAM" id="SSF51338">
    <property type="entry name" value="Composite domain of metallo-dependent hydrolases"/>
    <property type="match status" value="1"/>
</dbReference>
<reference evidence="2" key="2">
    <citation type="journal article" date="2014" name="ISME J.">
        <title>Microbial stratification in low pH oxic and suboxic macroscopic growths along an acid mine drainage.</title>
        <authorList>
            <person name="Mendez-Garcia C."/>
            <person name="Mesa V."/>
            <person name="Sprenger R.R."/>
            <person name="Richter M."/>
            <person name="Diez M.S."/>
            <person name="Solano J."/>
            <person name="Bargiela R."/>
            <person name="Golyshina O.V."/>
            <person name="Manteca A."/>
            <person name="Ramos J.L."/>
            <person name="Gallego J.R."/>
            <person name="Llorente I."/>
            <person name="Martins Dos Santos V.A."/>
            <person name="Jensen O.N."/>
            <person name="Pelaez A.I."/>
            <person name="Sanchez J."/>
            <person name="Ferrer M."/>
        </authorList>
    </citation>
    <scope>NUCLEOTIDE SEQUENCE</scope>
</reference>
<evidence type="ECO:0000259" key="1">
    <source>
        <dbReference type="Pfam" id="PF01979"/>
    </source>
</evidence>
<comment type="caution">
    <text evidence="2">The sequence shown here is derived from an EMBL/GenBank/DDBJ whole genome shotgun (WGS) entry which is preliminary data.</text>
</comment>
<name>T1A644_9ZZZZ</name>
<reference evidence="2" key="1">
    <citation type="submission" date="2013-08" db="EMBL/GenBank/DDBJ databases">
        <authorList>
            <person name="Mendez C."/>
            <person name="Richter M."/>
            <person name="Ferrer M."/>
            <person name="Sanchez J."/>
        </authorList>
    </citation>
    <scope>NUCLEOTIDE SEQUENCE</scope>
</reference>
<proteinExistence type="predicted"/>
<dbReference type="InterPro" id="IPR006680">
    <property type="entry name" value="Amidohydro-rel"/>
</dbReference>
<evidence type="ECO:0000313" key="2">
    <source>
        <dbReference type="EMBL" id="EQD56091.1"/>
    </source>
</evidence>